<gene>
    <name evidence="8" type="ORF">A3J04_02010</name>
</gene>
<keyword evidence="4" id="KW-0227">DNA damage</keyword>
<comment type="catalytic activity">
    <reaction evidence="1">
        <text>a 4-O-methyl-thymidine in DNA + L-cysteinyl-[protein] = a thymidine in DNA + S-methyl-L-cysteinyl-[protein]</text>
        <dbReference type="Rhea" id="RHEA:53428"/>
        <dbReference type="Rhea" id="RHEA-COMP:10131"/>
        <dbReference type="Rhea" id="RHEA-COMP:10132"/>
        <dbReference type="Rhea" id="RHEA-COMP:13555"/>
        <dbReference type="Rhea" id="RHEA-COMP:13556"/>
        <dbReference type="ChEBI" id="CHEBI:29950"/>
        <dbReference type="ChEBI" id="CHEBI:82612"/>
        <dbReference type="ChEBI" id="CHEBI:137386"/>
        <dbReference type="ChEBI" id="CHEBI:137387"/>
        <dbReference type="EC" id="2.1.1.63"/>
    </reaction>
</comment>
<comment type="catalytic activity">
    <reaction evidence="6">
        <text>a 6-O-methyl-2'-deoxyguanosine in DNA + L-cysteinyl-[protein] = S-methyl-L-cysteinyl-[protein] + a 2'-deoxyguanosine in DNA</text>
        <dbReference type="Rhea" id="RHEA:24000"/>
        <dbReference type="Rhea" id="RHEA-COMP:10131"/>
        <dbReference type="Rhea" id="RHEA-COMP:10132"/>
        <dbReference type="Rhea" id="RHEA-COMP:11367"/>
        <dbReference type="Rhea" id="RHEA-COMP:11368"/>
        <dbReference type="ChEBI" id="CHEBI:29950"/>
        <dbReference type="ChEBI" id="CHEBI:82612"/>
        <dbReference type="ChEBI" id="CHEBI:85445"/>
        <dbReference type="ChEBI" id="CHEBI:85448"/>
        <dbReference type="EC" id="2.1.1.63"/>
    </reaction>
</comment>
<evidence type="ECO:0000256" key="3">
    <source>
        <dbReference type="ARBA" id="ARBA00022679"/>
    </source>
</evidence>
<dbReference type="PANTHER" id="PTHR10815:SF13">
    <property type="entry name" value="METHYLATED-DNA--PROTEIN-CYSTEINE METHYLTRANSFERASE"/>
    <property type="match status" value="1"/>
</dbReference>
<evidence type="ECO:0000256" key="6">
    <source>
        <dbReference type="ARBA" id="ARBA00049348"/>
    </source>
</evidence>
<proteinExistence type="predicted"/>
<dbReference type="GO" id="GO:0032259">
    <property type="term" value="P:methylation"/>
    <property type="evidence" value="ECO:0007669"/>
    <property type="project" value="UniProtKB-KW"/>
</dbReference>
<dbReference type="PROSITE" id="PS00374">
    <property type="entry name" value="MGMT"/>
    <property type="match status" value="1"/>
</dbReference>
<dbReference type="NCBIfam" id="TIGR00589">
    <property type="entry name" value="ogt"/>
    <property type="match status" value="1"/>
</dbReference>
<dbReference type="AlphaFoldDB" id="A0A1G2H2B0"/>
<dbReference type="Proteomes" id="UP000177954">
    <property type="component" value="Unassembled WGS sequence"/>
</dbReference>
<dbReference type="InterPro" id="IPR036388">
    <property type="entry name" value="WH-like_DNA-bd_sf"/>
</dbReference>
<evidence type="ECO:0000256" key="2">
    <source>
        <dbReference type="ARBA" id="ARBA00022603"/>
    </source>
</evidence>
<feature type="domain" description="Methylated-DNA-[protein]-cysteine S-methyltransferase DNA binding" evidence="7">
    <location>
        <begin position="4"/>
        <end position="81"/>
    </location>
</feature>
<dbReference type="CDD" id="cd06445">
    <property type="entry name" value="ATase"/>
    <property type="match status" value="1"/>
</dbReference>
<dbReference type="Gene3D" id="1.10.10.10">
    <property type="entry name" value="Winged helix-like DNA-binding domain superfamily/Winged helix DNA-binding domain"/>
    <property type="match status" value="1"/>
</dbReference>
<evidence type="ECO:0000256" key="1">
    <source>
        <dbReference type="ARBA" id="ARBA00001286"/>
    </source>
</evidence>
<reference evidence="8 9" key="1">
    <citation type="journal article" date="2016" name="Nat. Commun.">
        <title>Thousands of microbial genomes shed light on interconnected biogeochemical processes in an aquifer system.</title>
        <authorList>
            <person name="Anantharaman K."/>
            <person name="Brown C.T."/>
            <person name="Hug L.A."/>
            <person name="Sharon I."/>
            <person name="Castelle C.J."/>
            <person name="Probst A.J."/>
            <person name="Thomas B.C."/>
            <person name="Singh A."/>
            <person name="Wilkins M.J."/>
            <person name="Karaoz U."/>
            <person name="Brodie E.L."/>
            <person name="Williams K.H."/>
            <person name="Hubbard S.S."/>
            <person name="Banfield J.F."/>
        </authorList>
    </citation>
    <scope>NUCLEOTIDE SEQUENCE [LARGE SCALE GENOMIC DNA]</scope>
</reference>
<dbReference type="GO" id="GO:0003908">
    <property type="term" value="F:methylated-DNA-[protein]-cysteine S-methyltransferase activity"/>
    <property type="evidence" value="ECO:0007669"/>
    <property type="project" value="UniProtKB-EC"/>
</dbReference>
<evidence type="ECO:0000313" key="8">
    <source>
        <dbReference type="EMBL" id="OGZ56607.1"/>
    </source>
</evidence>
<dbReference type="PANTHER" id="PTHR10815">
    <property type="entry name" value="METHYLATED-DNA--PROTEIN-CYSTEINE METHYLTRANSFERASE"/>
    <property type="match status" value="1"/>
</dbReference>
<evidence type="ECO:0000313" key="9">
    <source>
        <dbReference type="Proteomes" id="UP000177954"/>
    </source>
</evidence>
<name>A0A1G2H2B0_9BACT</name>
<dbReference type="InterPro" id="IPR014048">
    <property type="entry name" value="MethylDNA_cys_MeTrfase_DNA-bd"/>
</dbReference>
<evidence type="ECO:0000256" key="5">
    <source>
        <dbReference type="ARBA" id="ARBA00023204"/>
    </source>
</evidence>
<evidence type="ECO:0000259" key="7">
    <source>
        <dbReference type="Pfam" id="PF01035"/>
    </source>
</evidence>
<dbReference type="SUPFAM" id="SSF46767">
    <property type="entry name" value="Methylated DNA-protein cysteine methyltransferase, C-terminal domain"/>
    <property type="match status" value="1"/>
</dbReference>
<accession>A0A1G2H2B0</accession>
<sequence length="88" mass="9971">MSLFSQKVYAVVRAIPMGGVLTYKEVARRAGRPMAYRAVGSILHKNNDYKIPCHRVIRSDGTLGGYNKGTNIKRRLLLQEKFHVIIKV</sequence>
<keyword evidence="2" id="KW-0489">Methyltransferase</keyword>
<dbReference type="EMBL" id="MHNZ01000013">
    <property type="protein sequence ID" value="OGZ56607.1"/>
    <property type="molecule type" value="Genomic_DNA"/>
</dbReference>
<keyword evidence="3" id="KW-0808">Transferase</keyword>
<protein>
    <recommendedName>
        <fullName evidence="7">Methylated-DNA-[protein]-cysteine S-methyltransferase DNA binding domain-containing protein</fullName>
    </recommendedName>
</protein>
<dbReference type="InterPro" id="IPR001497">
    <property type="entry name" value="MethylDNA_cys_MeTrfase_AS"/>
</dbReference>
<dbReference type="Pfam" id="PF01035">
    <property type="entry name" value="DNA_binding_1"/>
    <property type="match status" value="1"/>
</dbReference>
<evidence type="ECO:0000256" key="4">
    <source>
        <dbReference type="ARBA" id="ARBA00022763"/>
    </source>
</evidence>
<dbReference type="GO" id="GO:0006281">
    <property type="term" value="P:DNA repair"/>
    <property type="evidence" value="ECO:0007669"/>
    <property type="project" value="UniProtKB-KW"/>
</dbReference>
<dbReference type="InterPro" id="IPR036217">
    <property type="entry name" value="MethylDNA_cys_MeTrfase_DNAb"/>
</dbReference>
<dbReference type="STRING" id="1802129.A3J04_02010"/>
<organism evidence="8 9">
    <name type="scientific">Candidatus Ryanbacteria bacterium RIFCSPLOWO2_02_FULL_47_14</name>
    <dbReference type="NCBI Taxonomy" id="1802129"/>
    <lineage>
        <taxon>Bacteria</taxon>
        <taxon>Candidatus Ryaniibacteriota</taxon>
    </lineage>
</organism>
<keyword evidence="5" id="KW-0234">DNA repair</keyword>
<comment type="caution">
    <text evidence="8">The sequence shown here is derived from an EMBL/GenBank/DDBJ whole genome shotgun (WGS) entry which is preliminary data.</text>
</comment>